<dbReference type="Pfam" id="PF08264">
    <property type="entry name" value="Anticodon_1"/>
    <property type="match status" value="1"/>
</dbReference>
<dbReference type="PROSITE" id="PS00178">
    <property type="entry name" value="AA_TRNA_LIGASE_I"/>
    <property type="match status" value="1"/>
</dbReference>
<dbReference type="EMBL" id="CANTFK010000528">
    <property type="protein sequence ID" value="CAI5717313.1"/>
    <property type="molecule type" value="Genomic_DNA"/>
</dbReference>
<feature type="domain" description="Leucyl-tRNA synthetase editing" evidence="15">
    <location>
        <begin position="240"/>
        <end position="430"/>
    </location>
</feature>
<evidence type="ECO:0000313" key="19">
    <source>
        <dbReference type="Proteomes" id="UP001159659"/>
    </source>
</evidence>
<feature type="domain" description="Methionyl/Valyl/Leucyl/Isoleucyl-tRNA synthetase anticodon-binding" evidence="13">
    <location>
        <begin position="733"/>
        <end position="854"/>
    </location>
</feature>
<dbReference type="CDD" id="cd07958">
    <property type="entry name" value="Anticodon_Ia_Leu_BEm"/>
    <property type="match status" value="1"/>
</dbReference>
<keyword evidence="4 11" id="KW-0436">Ligase</keyword>
<evidence type="ECO:0000313" key="17">
    <source>
        <dbReference type="EMBL" id="CAI5717313.1"/>
    </source>
</evidence>
<dbReference type="PRINTS" id="PR00985">
    <property type="entry name" value="TRNASYNTHLEU"/>
</dbReference>
<reference evidence="16 18" key="1">
    <citation type="submission" date="2021-11" db="EMBL/GenBank/DDBJ databases">
        <authorList>
            <person name="Islam A."/>
            <person name="Islam S."/>
            <person name="Flora M.S."/>
            <person name="Rahman M."/>
            <person name="Ziaur R.M."/>
            <person name="Epstein J.H."/>
            <person name="Hassan M."/>
            <person name="Klassen M."/>
            <person name="Woodard K."/>
            <person name="Webb A."/>
            <person name="Webby R.J."/>
            <person name="El Zowalaty M.E."/>
        </authorList>
    </citation>
    <scope>NUCLEOTIDE SEQUENCE [LARGE SCALE GENOMIC DNA]</scope>
    <source>
        <strain evidence="16">Pf1</strain>
    </source>
</reference>
<dbReference type="InterPro" id="IPR001412">
    <property type="entry name" value="aa-tRNA-synth_I_CS"/>
</dbReference>
<evidence type="ECO:0000256" key="1">
    <source>
        <dbReference type="ARBA" id="ARBA00004305"/>
    </source>
</evidence>
<dbReference type="EC" id="6.1.1.4" evidence="3"/>
<proteinExistence type="inferred from homology"/>
<dbReference type="InterPro" id="IPR025709">
    <property type="entry name" value="Leu_tRNA-synth_edit"/>
</dbReference>
<dbReference type="Pfam" id="PF13603">
    <property type="entry name" value="tRNA-synt_1_2"/>
    <property type="match status" value="1"/>
</dbReference>
<evidence type="ECO:0000256" key="5">
    <source>
        <dbReference type="ARBA" id="ARBA00022741"/>
    </source>
</evidence>
<comment type="similarity">
    <text evidence="2 11">Belongs to the class-I aminoacyl-tRNA synthetase family.</text>
</comment>
<feature type="domain" description="Aminoacyl-tRNA synthetase class Ia" evidence="12">
    <location>
        <begin position="445"/>
        <end position="610"/>
    </location>
</feature>
<dbReference type="Pfam" id="PF09334">
    <property type="entry name" value="tRNA-synt_1g"/>
    <property type="match status" value="1"/>
</dbReference>
<evidence type="ECO:0000256" key="3">
    <source>
        <dbReference type="ARBA" id="ARBA00013164"/>
    </source>
</evidence>
<keyword evidence="8 11" id="KW-0030">Aminoacyl-tRNA synthetase</keyword>
<dbReference type="FunFam" id="3.40.50.620:FF:000100">
    <property type="entry name" value="probable leucine--tRNA ligase, mitochondrial"/>
    <property type="match status" value="1"/>
</dbReference>
<dbReference type="PANTHER" id="PTHR43740">
    <property type="entry name" value="LEUCYL-TRNA SYNTHETASE"/>
    <property type="match status" value="1"/>
</dbReference>
<evidence type="ECO:0000256" key="2">
    <source>
        <dbReference type="ARBA" id="ARBA00005594"/>
    </source>
</evidence>
<dbReference type="GO" id="GO:0006429">
    <property type="term" value="P:leucyl-tRNA aminoacylation"/>
    <property type="evidence" value="ECO:0007669"/>
    <property type="project" value="InterPro"/>
</dbReference>
<dbReference type="SUPFAM" id="SSF50677">
    <property type="entry name" value="ValRS/IleRS/LeuRS editing domain"/>
    <property type="match status" value="1"/>
</dbReference>
<evidence type="ECO:0000259" key="12">
    <source>
        <dbReference type="Pfam" id="PF00133"/>
    </source>
</evidence>
<dbReference type="EMBL" id="CAKLBC010001233">
    <property type="protein sequence ID" value="CAH0490367.1"/>
    <property type="molecule type" value="Genomic_DNA"/>
</dbReference>
<dbReference type="Pfam" id="PF00133">
    <property type="entry name" value="tRNA-synt_1"/>
    <property type="match status" value="1"/>
</dbReference>
<evidence type="ECO:0000256" key="11">
    <source>
        <dbReference type="RuleBase" id="RU363035"/>
    </source>
</evidence>
<dbReference type="InterPro" id="IPR013155">
    <property type="entry name" value="M/V/L/I-tRNA-synth_anticd-bd"/>
</dbReference>
<dbReference type="HAMAP" id="MF_00049_B">
    <property type="entry name" value="Leu_tRNA_synth_B"/>
    <property type="match status" value="1"/>
</dbReference>
<evidence type="ECO:0000259" key="14">
    <source>
        <dbReference type="Pfam" id="PF09334"/>
    </source>
</evidence>
<gene>
    <name evidence="16" type="ORF">PFR001_LOCUS5700</name>
    <name evidence="17" type="ORF">PFR002_LOCUS3430</name>
</gene>
<dbReference type="GO" id="GO:0005759">
    <property type="term" value="C:mitochondrial matrix"/>
    <property type="evidence" value="ECO:0007669"/>
    <property type="project" value="UniProtKB-SubCell"/>
</dbReference>
<sequence length="906" mass="101316">MLHYRLLKVTRRSFATRSLRAWETIETKWQKRWAQQELQSVDVSEKTNKERFYCLSMFPYPSGQLHIGHVRVYTISDCMARLKRMQGYDVMHPMGWDAFGLPAENAAIERGISPADWTMANIAQAKHQLKALGIKFDWDREVTTCSSDYYKWTQWIFLQMFEKGLAYRKEALVNWDPVDKTVLANEQVDAEGRSWRSGAIVEQRSLNQWFLRITEYGDRLLDDLNKLNKWPDAVKRMQAAWIGRSQGSRVEFQVALNAAAGVKPTTLTVFTTRVDTIFGVSFVSMAPDSVEVEVLLPHVPAAQRAAVDAYVAKVRAMSKDDQGKGDTTAGVFTGLYAHHPLAGRHVPIYLAEYVLAHYGTGVVMGVPAHDSRDLSFARHHNLEVRSVVGSSDGVVWNEDEAFTDYGVLHDSNEFSGMTSQEATTAINDRLEEKGVGCATTQFRLRDWLVSRQRYWGTPVPIIHCPSCGPVGVPTEHLPVVLPPVGKDVATGLRGKGSSDSPLARMPGWQDCKCPRCGGDAKRDTDTLDTFVDSSWYYMRYCDASNDAAAFKPEQAQTWLKRTGVDLYVGGIEHAILHLLYSRFVTKFMFDQGFLATDEPFAQLLAQGMVLGRTYKSPGSLRPLTSDEYEEVVSDGHMVVVEKKTGHPVVTLWEKMSKSKHNGVDPEQIRARHGADVTRLAVLFKAPPAYELEWDEADLAGQSRWLARVWSLLDGVVASRSRGAISRADRDEEKELRHQLHGTIKRVTEALNDFQSFNVAIAELMKLSNLLGEHRTRLQGSAAYEEALHALVQMLAPLAPHTAAEMFQTLQDGDDVADVHASAWPVYDSALLDRAQVKVVLQVQGKPRDTILVDPALLEARDSDAVLALALDSPFVQRHVHGRDVCQAILVPPKKQGAHGLLNIVTK</sequence>
<dbReference type="GO" id="GO:0032543">
    <property type="term" value="P:mitochondrial translation"/>
    <property type="evidence" value="ECO:0007669"/>
    <property type="project" value="TreeGrafter"/>
</dbReference>
<evidence type="ECO:0000313" key="18">
    <source>
        <dbReference type="Proteomes" id="UP001157938"/>
    </source>
</evidence>
<dbReference type="InterPro" id="IPR009008">
    <property type="entry name" value="Val/Leu/Ile-tRNA-synth_edit"/>
</dbReference>
<dbReference type="CDD" id="cd00812">
    <property type="entry name" value="LeuRS_core"/>
    <property type="match status" value="1"/>
</dbReference>
<dbReference type="InterPro" id="IPR015413">
    <property type="entry name" value="Methionyl/Leucyl_tRNA_Synth"/>
</dbReference>
<evidence type="ECO:0000256" key="10">
    <source>
        <dbReference type="ARBA" id="ARBA00047469"/>
    </source>
</evidence>
<dbReference type="Gene3D" id="1.10.730.10">
    <property type="entry name" value="Isoleucyl-tRNA Synthetase, Domain 1"/>
    <property type="match status" value="1"/>
</dbReference>
<comment type="subcellular location">
    <subcellularLocation>
        <location evidence="1">Mitochondrion matrix</location>
    </subcellularLocation>
</comment>
<dbReference type="InterPro" id="IPR002302">
    <property type="entry name" value="Leu-tRNA-ligase"/>
</dbReference>
<dbReference type="GO" id="GO:0002161">
    <property type="term" value="F:aminoacyl-tRNA deacylase activity"/>
    <property type="evidence" value="ECO:0007669"/>
    <property type="project" value="InterPro"/>
</dbReference>
<keyword evidence="18" id="KW-1185">Reference proteome</keyword>
<reference evidence="17" key="2">
    <citation type="submission" date="2022-12" db="EMBL/GenBank/DDBJ databases">
        <authorList>
            <person name="Webb A."/>
        </authorList>
    </citation>
    <scope>NUCLEOTIDE SEQUENCE</scope>
    <source>
        <strain evidence="17">Pf2</strain>
    </source>
</reference>
<protein>
    <recommendedName>
        <fullName evidence="3">leucine--tRNA ligase</fullName>
        <ecNumber evidence="3">6.1.1.4</ecNumber>
    </recommendedName>
    <alternativeName>
        <fullName evidence="9">Leucyl-tRNA synthetase</fullName>
    </alternativeName>
</protein>
<dbReference type="PANTHER" id="PTHR43740:SF2">
    <property type="entry name" value="LEUCINE--TRNA LIGASE, MITOCHONDRIAL"/>
    <property type="match status" value="1"/>
</dbReference>
<dbReference type="InterPro" id="IPR009080">
    <property type="entry name" value="tRNAsynth_Ia_anticodon-bd"/>
</dbReference>
<dbReference type="NCBIfam" id="TIGR00396">
    <property type="entry name" value="leuS_bact"/>
    <property type="match status" value="1"/>
</dbReference>
<accession>A0AAV0TBY3</accession>
<dbReference type="InterPro" id="IPR002300">
    <property type="entry name" value="aa-tRNA-synth_Ia"/>
</dbReference>
<evidence type="ECO:0000256" key="4">
    <source>
        <dbReference type="ARBA" id="ARBA00022598"/>
    </source>
</evidence>
<keyword evidence="6 11" id="KW-0067">ATP-binding</keyword>
<dbReference type="AlphaFoldDB" id="A0AAV0TBY3"/>
<name>A0AAV0TBY3_9STRA</name>
<dbReference type="GO" id="GO:0005524">
    <property type="term" value="F:ATP binding"/>
    <property type="evidence" value="ECO:0007669"/>
    <property type="project" value="UniProtKB-KW"/>
</dbReference>
<evidence type="ECO:0000313" key="16">
    <source>
        <dbReference type="EMBL" id="CAH0490367.1"/>
    </source>
</evidence>
<dbReference type="InterPro" id="IPR014729">
    <property type="entry name" value="Rossmann-like_a/b/a_fold"/>
</dbReference>
<dbReference type="Gene3D" id="3.40.50.620">
    <property type="entry name" value="HUPs"/>
    <property type="match status" value="2"/>
</dbReference>
<evidence type="ECO:0000256" key="7">
    <source>
        <dbReference type="ARBA" id="ARBA00022917"/>
    </source>
</evidence>
<dbReference type="FunFam" id="1.10.730.10:FF:000002">
    <property type="entry name" value="Leucine--tRNA ligase"/>
    <property type="match status" value="1"/>
</dbReference>
<evidence type="ECO:0000256" key="6">
    <source>
        <dbReference type="ARBA" id="ARBA00022840"/>
    </source>
</evidence>
<dbReference type="GO" id="GO:0004823">
    <property type="term" value="F:leucine-tRNA ligase activity"/>
    <property type="evidence" value="ECO:0007669"/>
    <property type="project" value="UniProtKB-EC"/>
</dbReference>
<evidence type="ECO:0000256" key="8">
    <source>
        <dbReference type="ARBA" id="ARBA00023146"/>
    </source>
</evidence>
<comment type="catalytic activity">
    <reaction evidence="10">
        <text>tRNA(Leu) + L-leucine + ATP = L-leucyl-tRNA(Leu) + AMP + diphosphate</text>
        <dbReference type="Rhea" id="RHEA:11688"/>
        <dbReference type="Rhea" id="RHEA-COMP:9613"/>
        <dbReference type="Rhea" id="RHEA-COMP:9622"/>
        <dbReference type="ChEBI" id="CHEBI:30616"/>
        <dbReference type="ChEBI" id="CHEBI:33019"/>
        <dbReference type="ChEBI" id="CHEBI:57427"/>
        <dbReference type="ChEBI" id="CHEBI:78442"/>
        <dbReference type="ChEBI" id="CHEBI:78494"/>
        <dbReference type="ChEBI" id="CHEBI:456215"/>
        <dbReference type="EC" id="6.1.1.4"/>
    </reaction>
</comment>
<keyword evidence="5 11" id="KW-0547">Nucleotide-binding</keyword>
<evidence type="ECO:0000259" key="13">
    <source>
        <dbReference type="Pfam" id="PF08264"/>
    </source>
</evidence>
<dbReference type="Proteomes" id="UP001159659">
    <property type="component" value="Unassembled WGS sequence"/>
</dbReference>
<organism evidence="17 19">
    <name type="scientific">Peronospora farinosa</name>
    <dbReference type="NCBI Taxonomy" id="134698"/>
    <lineage>
        <taxon>Eukaryota</taxon>
        <taxon>Sar</taxon>
        <taxon>Stramenopiles</taxon>
        <taxon>Oomycota</taxon>
        <taxon>Peronosporomycetes</taxon>
        <taxon>Peronosporales</taxon>
        <taxon>Peronosporaceae</taxon>
        <taxon>Peronospora</taxon>
    </lineage>
</organism>
<dbReference type="SUPFAM" id="SSF52374">
    <property type="entry name" value="Nucleotidylyl transferase"/>
    <property type="match status" value="1"/>
</dbReference>
<dbReference type="Proteomes" id="UP001157938">
    <property type="component" value="Unassembled WGS sequence"/>
</dbReference>
<evidence type="ECO:0000256" key="9">
    <source>
        <dbReference type="ARBA" id="ARBA00030520"/>
    </source>
</evidence>
<evidence type="ECO:0000259" key="15">
    <source>
        <dbReference type="Pfam" id="PF13603"/>
    </source>
</evidence>
<dbReference type="SUPFAM" id="SSF47323">
    <property type="entry name" value="Anticodon-binding domain of a subclass of class I aminoacyl-tRNA synthetases"/>
    <property type="match status" value="1"/>
</dbReference>
<comment type="caution">
    <text evidence="17">The sequence shown here is derived from an EMBL/GenBank/DDBJ whole genome shotgun (WGS) entry which is preliminary data.</text>
</comment>
<dbReference type="FunFam" id="3.40.50.620:FF:000003">
    <property type="entry name" value="Leucine--tRNA ligase"/>
    <property type="match status" value="1"/>
</dbReference>
<feature type="domain" description="Methionyl/Leucyl tRNA synthetase" evidence="14">
    <location>
        <begin position="56"/>
        <end position="190"/>
    </location>
</feature>
<keyword evidence="7 11" id="KW-0648">Protein biosynthesis</keyword>